<sequence length="222" mass="25251">MSNSNKSSQSSSSSTALDPLLKDLCERKQSFRLSVASLAAELKDVRSRLVSREESIAQEAETRQVAERRTVEMEVEMLRLEKRLEEKSEQLKESACNAEKYLKELEDVKLHLSAAKATAEEHASSAHSAQVQCSALLEEINGKNISLQERENYINRLGNQIDLLQKDSQVREASHRQLRDEVFSMEQEIMQMIAKALASKNLELRRIMGDFCQTNLRRLVNA</sequence>
<accession>A0AAP0K8I3</accession>
<dbReference type="InterPro" id="IPR049932">
    <property type="entry name" value="NEAP1-4"/>
</dbReference>
<keyword evidence="1" id="KW-0175">Coiled coil</keyword>
<dbReference type="PANTHER" id="PTHR48145">
    <property type="entry name" value="NUCLEAR ENVELOPE-ASSOCIATED PROTEIN 1"/>
    <property type="match status" value="1"/>
</dbReference>
<keyword evidence="3" id="KW-1185">Reference proteome</keyword>
<proteinExistence type="predicted"/>
<dbReference type="Proteomes" id="UP001417504">
    <property type="component" value="Unassembled WGS sequence"/>
</dbReference>
<name>A0AAP0K8I3_9MAGN</name>
<reference evidence="2 3" key="1">
    <citation type="submission" date="2024-01" db="EMBL/GenBank/DDBJ databases">
        <title>Genome assemblies of Stephania.</title>
        <authorList>
            <person name="Yang L."/>
        </authorList>
    </citation>
    <scope>NUCLEOTIDE SEQUENCE [LARGE SCALE GENOMIC DNA]</scope>
    <source>
        <strain evidence="2">QJT</strain>
        <tissue evidence="2">Leaf</tissue>
    </source>
</reference>
<gene>
    <name evidence="2" type="ORF">Sjap_007037</name>
</gene>
<evidence type="ECO:0000313" key="2">
    <source>
        <dbReference type="EMBL" id="KAK9147134.1"/>
    </source>
</evidence>
<feature type="coiled-coil region" evidence="1">
    <location>
        <begin position="63"/>
        <end position="118"/>
    </location>
</feature>
<protein>
    <submittedName>
        <fullName evidence="2">Uncharacterized protein</fullName>
    </submittedName>
</protein>
<evidence type="ECO:0000313" key="3">
    <source>
        <dbReference type="Proteomes" id="UP001417504"/>
    </source>
</evidence>
<evidence type="ECO:0000256" key="1">
    <source>
        <dbReference type="SAM" id="Coils"/>
    </source>
</evidence>
<dbReference type="EMBL" id="JBBNAE010000002">
    <property type="protein sequence ID" value="KAK9147134.1"/>
    <property type="molecule type" value="Genomic_DNA"/>
</dbReference>
<organism evidence="2 3">
    <name type="scientific">Stephania japonica</name>
    <dbReference type="NCBI Taxonomy" id="461633"/>
    <lineage>
        <taxon>Eukaryota</taxon>
        <taxon>Viridiplantae</taxon>
        <taxon>Streptophyta</taxon>
        <taxon>Embryophyta</taxon>
        <taxon>Tracheophyta</taxon>
        <taxon>Spermatophyta</taxon>
        <taxon>Magnoliopsida</taxon>
        <taxon>Ranunculales</taxon>
        <taxon>Menispermaceae</taxon>
        <taxon>Menispermoideae</taxon>
        <taxon>Cissampelideae</taxon>
        <taxon>Stephania</taxon>
    </lineage>
</organism>
<dbReference type="AlphaFoldDB" id="A0AAP0K8I3"/>
<dbReference type="PANTHER" id="PTHR48145:SF5">
    <property type="entry name" value="NUCLEAR ENVELOPE-ASSOCIATED PROTEIN 2"/>
    <property type="match status" value="1"/>
</dbReference>
<comment type="caution">
    <text evidence="2">The sequence shown here is derived from an EMBL/GenBank/DDBJ whole genome shotgun (WGS) entry which is preliminary data.</text>
</comment>